<dbReference type="InterPro" id="IPR000421">
    <property type="entry name" value="FA58C"/>
</dbReference>
<dbReference type="PANTHER" id="PTHR12631">
    <property type="entry name" value="ALPHA-L-IDURONIDASE"/>
    <property type="match status" value="1"/>
</dbReference>
<dbReference type="EMBL" id="FNVT01000009">
    <property type="protein sequence ID" value="SEG95892.1"/>
    <property type="molecule type" value="Genomic_DNA"/>
</dbReference>
<keyword evidence="2" id="KW-0378">Hydrolase</keyword>
<dbReference type="Proteomes" id="UP000236732">
    <property type="component" value="Unassembled WGS sequence"/>
</dbReference>
<dbReference type="AlphaFoldDB" id="A0A1H6EDP5"/>
<dbReference type="InterPro" id="IPR017853">
    <property type="entry name" value="GH"/>
</dbReference>
<keyword evidence="7" id="KW-1185">Reference proteome</keyword>
<feature type="region of interest" description="Disordered" evidence="4">
    <location>
        <begin position="444"/>
        <end position="470"/>
    </location>
</feature>
<comment type="similarity">
    <text evidence="1">Belongs to the glycosyl hydrolase 39 family.</text>
</comment>
<keyword evidence="3" id="KW-0326">Glycosidase</keyword>
<dbReference type="Gene3D" id="2.60.120.260">
    <property type="entry name" value="Galactose-binding domain-like"/>
    <property type="match status" value="1"/>
</dbReference>
<reference evidence="6 7" key="1">
    <citation type="submission" date="2016-10" db="EMBL/GenBank/DDBJ databases">
        <authorList>
            <person name="de Groot N.N."/>
        </authorList>
    </citation>
    <scope>NUCLEOTIDE SEQUENCE [LARGE SCALE GENOMIC DNA]</scope>
    <source>
        <strain evidence="6 7">CGMCC 4.7037</strain>
    </source>
</reference>
<evidence type="ECO:0000256" key="3">
    <source>
        <dbReference type="ARBA" id="ARBA00023295"/>
    </source>
</evidence>
<dbReference type="SUPFAM" id="SSF51445">
    <property type="entry name" value="(Trans)glycosidases"/>
    <property type="match status" value="1"/>
</dbReference>
<dbReference type="PANTHER" id="PTHR12631:SF10">
    <property type="entry name" value="BETA-XYLOSIDASE-LIKE PROTEIN-RELATED"/>
    <property type="match status" value="1"/>
</dbReference>
<proteinExistence type="inferred from homology"/>
<evidence type="ECO:0000313" key="6">
    <source>
        <dbReference type="EMBL" id="SEG95892.1"/>
    </source>
</evidence>
<evidence type="ECO:0000256" key="1">
    <source>
        <dbReference type="ARBA" id="ARBA00008875"/>
    </source>
</evidence>
<protein>
    <submittedName>
        <fullName evidence="6">Beta-xylosidase</fullName>
    </submittedName>
</protein>
<dbReference type="InterPro" id="IPR051923">
    <property type="entry name" value="Glycosyl_Hydrolase_39"/>
</dbReference>
<dbReference type="PROSITE" id="PS50022">
    <property type="entry name" value="FA58C_3"/>
    <property type="match status" value="1"/>
</dbReference>
<evidence type="ECO:0000259" key="5">
    <source>
        <dbReference type="PROSITE" id="PS50022"/>
    </source>
</evidence>
<accession>A0A1H6EDP5</accession>
<sequence length="674" mass="73545">MPAIRRLGTALATIGLTLTMGVVSPGNGAAHGATAVNTVSLEATYGDHDDKPFDKDRLLKVSQGGYLTLENLHLLRDHVAEFAELGIREIRVDHVFDDEFYGVVKSDGTYDFSKLDDTLQPFLNHGIKPWISLSYMPRALRKFPAELFSPPKDNAAWGRAVKAMVAHYAGKGYTGWNWEVWNEPDLFWGKEATRADYLAMYAATAKAVKEADGSAQVGGPAVTHAGSALLTEWLNFIDADPGVPWDFVSWHDYGHPNWTSVATVRDALLSRDLPVKKLYVTEWHADHKMGVGGGTWPDTHQSASYAAHRIYESLSRPELSGAFFFTGIEGWNPSRNFNGDLGMITADGRRKAVGNVFAMMKSMGATRLKTTMTSSAGNAAHGLVTTNPENKKVSILLWNNVDDKYATFTLLLKNLPYAETNMAVTKYDVNGIAGNSWYDETVGLSHHRPSPNERLRPASQVVKEPTRELSTTQSLGPNAVILIELSPTEESVGAKPVPPVATTVNLARGKTVSWSSQYTEAVRGWLPAAVVDGRRYSYAAVNDGNPTMGWTSREHTAASVPGGEYLQVDLGSSQSFDTVTLWPRSDQAADGRAFPADFVISGSADGVTWDPLVTKTGHGAGAPVSGPQHFAVGAGVYRYVRVTATHLGLPLKEWDRDVYRFQLAELEVTKQIMS</sequence>
<gene>
    <name evidence="6" type="ORF">SAMN05444920_109193</name>
</gene>
<dbReference type="InterPro" id="IPR049166">
    <property type="entry name" value="GH39_cat"/>
</dbReference>
<dbReference type="Pfam" id="PF01229">
    <property type="entry name" value="Glyco_hydro_39"/>
    <property type="match status" value="1"/>
</dbReference>
<organism evidence="6 7">
    <name type="scientific">Nonomuraea solani</name>
    <dbReference type="NCBI Taxonomy" id="1144553"/>
    <lineage>
        <taxon>Bacteria</taxon>
        <taxon>Bacillati</taxon>
        <taxon>Actinomycetota</taxon>
        <taxon>Actinomycetes</taxon>
        <taxon>Streptosporangiales</taxon>
        <taxon>Streptosporangiaceae</taxon>
        <taxon>Nonomuraea</taxon>
    </lineage>
</organism>
<dbReference type="GO" id="GO:0004553">
    <property type="term" value="F:hydrolase activity, hydrolyzing O-glycosyl compounds"/>
    <property type="evidence" value="ECO:0007669"/>
    <property type="project" value="TreeGrafter"/>
</dbReference>
<dbReference type="Pfam" id="PF00754">
    <property type="entry name" value="F5_F8_type_C"/>
    <property type="match status" value="1"/>
</dbReference>
<evidence type="ECO:0000256" key="2">
    <source>
        <dbReference type="ARBA" id="ARBA00022801"/>
    </source>
</evidence>
<evidence type="ECO:0000313" key="7">
    <source>
        <dbReference type="Proteomes" id="UP000236732"/>
    </source>
</evidence>
<dbReference type="SUPFAM" id="SSF49785">
    <property type="entry name" value="Galactose-binding domain-like"/>
    <property type="match status" value="1"/>
</dbReference>
<name>A0A1H6EDP5_9ACTN</name>
<dbReference type="OrthoDB" id="3579255at2"/>
<feature type="domain" description="F5/8 type C" evidence="5">
    <location>
        <begin position="499"/>
        <end position="612"/>
    </location>
</feature>
<dbReference type="RefSeq" id="WP_103959440.1">
    <property type="nucleotide sequence ID" value="NZ_FNVT01000009.1"/>
</dbReference>
<dbReference type="InterPro" id="IPR008979">
    <property type="entry name" value="Galactose-bd-like_sf"/>
</dbReference>
<evidence type="ECO:0000256" key="4">
    <source>
        <dbReference type="SAM" id="MobiDB-lite"/>
    </source>
</evidence>
<dbReference type="Gene3D" id="3.20.20.80">
    <property type="entry name" value="Glycosidases"/>
    <property type="match status" value="1"/>
</dbReference>